<proteinExistence type="predicted"/>
<gene>
    <name evidence="1" type="ORF">IBL25_15920</name>
</gene>
<name>A0ABR7R9E9_9PROT</name>
<dbReference type="EMBL" id="JACTUZ010000077">
    <property type="protein sequence ID" value="MBC9178432.1"/>
    <property type="molecule type" value="Genomic_DNA"/>
</dbReference>
<reference evidence="1 2" key="1">
    <citation type="journal article" date="2009" name="Int. J. Syst. Evol. Microbiol.">
        <title>Transfer of Teichococcus ludipueritiae and Muricoccus roseus to the genus Roseomonas, as Roseomonas ludipueritiae comb. nov. and Roseomonas rosea comb. nov., respectively, and emended description of the genus Roseomonas.</title>
        <authorList>
            <person name="Sanchez-Porro C."/>
            <person name="Gallego V."/>
            <person name="Busse H.J."/>
            <person name="Kampfer P."/>
            <person name="Ventosa A."/>
        </authorList>
    </citation>
    <scope>NUCLEOTIDE SEQUENCE [LARGE SCALE GENOMIC DNA]</scope>
    <source>
        <strain evidence="1 2">DSM 14915</strain>
    </source>
</reference>
<sequence length="192" mass="21100">MRAWLACTGQELRAAKPGDLAAKLAVTQSRRFRGVGPEQIDSWAASLHSLREAVLQPGGEHWHILLEYDLLRLERRIDAVLLTDRAILVLEFKHGATSFRVEDLRQTEDYALDLRDFHAGSRAHPIVPVLVATHAPPPRNDWPLPLPGVTPVMRASAVTLPQLVAQAQRHFMPTTPPLDGAADLGRCPAAVG</sequence>
<protein>
    <recommendedName>
        <fullName evidence="3">NERD domain-containing protein</fullName>
    </recommendedName>
</protein>
<comment type="caution">
    <text evidence="1">The sequence shown here is derived from an EMBL/GenBank/DDBJ whole genome shotgun (WGS) entry which is preliminary data.</text>
</comment>
<dbReference type="Proteomes" id="UP000603940">
    <property type="component" value="Unassembled WGS sequence"/>
</dbReference>
<evidence type="ECO:0000313" key="1">
    <source>
        <dbReference type="EMBL" id="MBC9178432.1"/>
    </source>
</evidence>
<evidence type="ECO:0008006" key="3">
    <source>
        <dbReference type="Google" id="ProtNLM"/>
    </source>
</evidence>
<organism evidence="1 2">
    <name type="scientific">Pseudoroseomonas ludipueritiae</name>
    <dbReference type="NCBI Taxonomy" id="198093"/>
    <lineage>
        <taxon>Bacteria</taxon>
        <taxon>Pseudomonadati</taxon>
        <taxon>Pseudomonadota</taxon>
        <taxon>Alphaproteobacteria</taxon>
        <taxon>Acetobacterales</taxon>
        <taxon>Acetobacteraceae</taxon>
        <taxon>Pseudoroseomonas</taxon>
    </lineage>
</organism>
<keyword evidence="2" id="KW-1185">Reference proteome</keyword>
<accession>A0ABR7R9E9</accession>
<dbReference type="RefSeq" id="WP_187779525.1">
    <property type="nucleotide sequence ID" value="NZ_JACTUZ010000077.1"/>
</dbReference>
<evidence type="ECO:0000313" key="2">
    <source>
        <dbReference type="Proteomes" id="UP000603940"/>
    </source>
</evidence>